<dbReference type="InterPro" id="IPR050397">
    <property type="entry name" value="Env_Response_Regulators"/>
</dbReference>
<dbReference type="InterPro" id="IPR036388">
    <property type="entry name" value="WH-like_DNA-bd_sf"/>
</dbReference>
<dbReference type="Pfam" id="PF13545">
    <property type="entry name" value="HTH_Crp_2"/>
    <property type="match status" value="1"/>
</dbReference>
<dbReference type="SUPFAM" id="SSF52172">
    <property type="entry name" value="CheY-like"/>
    <property type="match status" value="1"/>
</dbReference>
<dbReference type="SMART" id="SM00448">
    <property type="entry name" value="REC"/>
    <property type="match status" value="1"/>
</dbReference>
<feature type="domain" description="Cyclic nucleotide-binding" evidence="5">
    <location>
        <begin position="192"/>
        <end position="287"/>
    </location>
</feature>
<organism evidence="8 9">
    <name type="scientific">Chitinophaga caeni</name>
    <dbReference type="NCBI Taxonomy" id="2029983"/>
    <lineage>
        <taxon>Bacteria</taxon>
        <taxon>Pseudomonadati</taxon>
        <taxon>Bacteroidota</taxon>
        <taxon>Chitinophagia</taxon>
        <taxon>Chitinophagales</taxon>
        <taxon>Chitinophagaceae</taxon>
        <taxon>Chitinophaga</taxon>
    </lineage>
</organism>
<dbReference type="InterPro" id="IPR018490">
    <property type="entry name" value="cNMP-bd_dom_sf"/>
</dbReference>
<dbReference type="EMBL" id="CP023777">
    <property type="protein sequence ID" value="ATL47750.1"/>
    <property type="molecule type" value="Genomic_DNA"/>
</dbReference>
<dbReference type="InterPro" id="IPR012318">
    <property type="entry name" value="HTH_CRP"/>
</dbReference>
<dbReference type="CDD" id="cd00038">
    <property type="entry name" value="CAP_ED"/>
    <property type="match status" value="1"/>
</dbReference>
<dbReference type="InterPro" id="IPR014710">
    <property type="entry name" value="RmlC-like_jellyroll"/>
</dbReference>
<dbReference type="Pfam" id="PF00027">
    <property type="entry name" value="cNMP_binding"/>
    <property type="match status" value="1"/>
</dbReference>
<dbReference type="PROSITE" id="PS50042">
    <property type="entry name" value="CNMP_BINDING_3"/>
    <property type="match status" value="1"/>
</dbReference>
<evidence type="ECO:0000259" key="7">
    <source>
        <dbReference type="PROSITE" id="PS51063"/>
    </source>
</evidence>
<keyword evidence="2" id="KW-0238">DNA-binding</keyword>
<keyword evidence="1" id="KW-0805">Transcription regulation</keyword>
<keyword evidence="3" id="KW-0804">Transcription</keyword>
<dbReference type="GO" id="GO:0000160">
    <property type="term" value="P:phosphorelay signal transduction system"/>
    <property type="evidence" value="ECO:0007669"/>
    <property type="project" value="InterPro"/>
</dbReference>
<gene>
    <name evidence="8" type="ORF">COR50_11570</name>
</gene>
<comment type="caution">
    <text evidence="4">Lacks conserved residue(s) required for the propagation of feature annotation.</text>
</comment>
<dbReference type="AlphaFoldDB" id="A0A291QUX3"/>
<sequence>MHKPGFVLHFQIFTGNVDIEHFISTIVESKIRVMHKVLLISHDEKLLLTLQSILKLAGYEVMPVQEGHAGIQQALAFQPQVVICHLRMPVIDGFGVLHAFRKDNFLSTIPFIIYHEQWDSAAFRKAMNLGADDFLVSPFDNEELLGLVSNRIQKQEQLRKAYSHQHKENMSAEIAIKMLIKNRNSIRLAAYETVYKQGGTPRDLYYIKSGKVKTVKSHPDGKELVIGLYRGKDFFGYMALLEETPYLATAITMEETELIVIPKEDAEQLLDNSPEIARRLLVMMAHNLTEKEERLVSLAYNSLRNKVATALIHLRNKYQGDKSVPFKISIPRDELASIAGTATESLIRTLHDFKEEELIDITKGKIQLVNEKTLEQIAHQAIR</sequence>
<dbReference type="SUPFAM" id="SSF46785">
    <property type="entry name" value="Winged helix' DNA-binding domain"/>
    <property type="match status" value="1"/>
</dbReference>
<evidence type="ECO:0000259" key="5">
    <source>
        <dbReference type="PROSITE" id="PS50042"/>
    </source>
</evidence>
<dbReference type="PROSITE" id="PS50110">
    <property type="entry name" value="RESPONSE_REGULATORY"/>
    <property type="match status" value="1"/>
</dbReference>
<dbReference type="GO" id="GO:0005829">
    <property type="term" value="C:cytosol"/>
    <property type="evidence" value="ECO:0007669"/>
    <property type="project" value="TreeGrafter"/>
</dbReference>
<feature type="domain" description="HTH crp-type" evidence="7">
    <location>
        <begin position="301"/>
        <end position="372"/>
    </location>
</feature>
<protein>
    <submittedName>
        <fullName evidence="8">Transcriptional regulator</fullName>
    </submittedName>
</protein>
<dbReference type="Pfam" id="PF00072">
    <property type="entry name" value="Response_reg"/>
    <property type="match status" value="1"/>
</dbReference>
<dbReference type="Gene3D" id="3.40.50.2300">
    <property type="match status" value="1"/>
</dbReference>
<reference evidence="8 9" key="1">
    <citation type="submission" date="2017-10" db="EMBL/GenBank/DDBJ databases">
        <title>Paenichitinophaga pekingensis gen. nov., sp. nov., isolated from activated sludge.</title>
        <authorList>
            <person name="Jin D."/>
            <person name="Kong X."/>
            <person name="Deng Y."/>
            <person name="Bai Z."/>
        </authorList>
    </citation>
    <scope>NUCLEOTIDE SEQUENCE [LARGE SCALE GENOMIC DNA]</scope>
    <source>
        <strain evidence="8 9">13</strain>
    </source>
</reference>
<dbReference type="InterPro" id="IPR000595">
    <property type="entry name" value="cNMP-bd_dom"/>
</dbReference>
<dbReference type="SMART" id="SM00419">
    <property type="entry name" value="HTH_CRP"/>
    <property type="match status" value="1"/>
</dbReference>
<dbReference type="SUPFAM" id="SSF51206">
    <property type="entry name" value="cAMP-binding domain-like"/>
    <property type="match status" value="1"/>
</dbReference>
<dbReference type="InterPro" id="IPR001789">
    <property type="entry name" value="Sig_transdc_resp-reg_receiver"/>
</dbReference>
<dbReference type="PROSITE" id="PS51063">
    <property type="entry name" value="HTH_CRP_2"/>
    <property type="match status" value="1"/>
</dbReference>
<evidence type="ECO:0000313" key="8">
    <source>
        <dbReference type="EMBL" id="ATL47750.1"/>
    </source>
</evidence>
<keyword evidence="9" id="KW-1185">Reference proteome</keyword>
<evidence type="ECO:0000256" key="2">
    <source>
        <dbReference type="ARBA" id="ARBA00023125"/>
    </source>
</evidence>
<proteinExistence type="predicted"/>
<evidence type="ECO:0000256" key="4">
    <source>
        <dbReference type="PROSITE-ProRule" id="PRU00169"/>
    </source>
</evidence>
<accession>A0A291QUX3</accession>
<evidence type="ECO:0000256" key="1">
    <source>
        <dbReference type="ARBA" id="ARBA00023015"/>
    </source>
</evidence>
<dbReference type="Gene3D" id="1.10.10.10">
    <property type="entry name" value="Winged helix-like DNA-binding domain superfamily/Winged helix DNA-binding domain"/>
    <property type="match status" value="1"/>
</dbReference>
<name>A0A291QUX3_9BACT</name>
<feature type="domain" description="Response regulatory" evidence="6">
    <location>
        <begin position="36"/>
        <end position="152"/>
    </location>
</feature>
<dbReference type="PANTHER" id="PTHR24567">
    <property type="entry name" value="CRP FAMILY TRANSCRIPTIONAL REGULATORY PROTEIN"/>
    <property type="match status" value="1"/>
</dbReference>
<dbReference type="InterPro" id="IPR036390">
    <property type="entry name" value="WH_DNA-bd_sf"/>
</dbReference>
<dbReference type="SMART" id="SM00100">
    <property type="entry name" value="cNMP"/>
    <property type="match status" value="1"/>
</dbReference>
<evidence type="ECO:0000313" key="9">
    <source>
        <dbReference type="Proteomes" id="UP000220133"/>
    </source>
</evidence>
<evidence type="ECO:0000259" key="6">
    <source>
        <dbReference type="PROSITE" id="PS50110"/>
    </source>
</evidence>
<dbReference type="GO" id="GO:0003700">
    <property type="term" value="F:DNA-binding transcription factor activity"/>
    <property type="evidence" value="ECO:0007669"/>
    <property type="project" value="TreeGrafter"/>
</dbReference>
<dbReference type="PANTHER" id="PTHR24567:SF74">
    <property type="entry name" value="HTH-TYPE TRANSCRIPTIONAL REGULATOR ARCR"/>
    <property type="match status" value="1"/>
</dbReference>
<dbReference type="KEGG" id="cbae:COR50_11570"/>
<dbReference type="Gene3D" id="2.60.120.10">
    <property type="entry name" value="Jelly Rolls"/>
    <property type="match status" value="1"/>
</dbReference>
<dbReference type="Proteomes" id="UP000220133">
    <property type="component" value="Chromosome"/>
</dbReference>
<dbReference type="InterPro" id="IPR011006">
    <property type="entry name" value="CheY-like_superfamily"/>
</dbReference>
<dbReference type="GO" id="GO:0003677">
    <property type="term" value="F:DNA binding"/>
    <property type="evidence" value="ECO:0007669"/>
    <property type="project" value="UniProtKB-KW"/>
</dbReference>
<evidence type="ECO:0000256" key="3">
    <source>
        <dbReference type="ARBA" id="ARBA00023163"/>
    </source>
</evidence>